<name>A0A7X7R7T5_9RHOO</name>
<accession>A0A7X7R7T5</accession>
<protein>
    <submittedName>
        <fullName evidence="1">Uncharacterized protein</fullName>
    </submittedName>
</protein>
<evidence type="ECO:0000313" key="1">
    <source>
        <dbReference type="EMBL" id="NLF54490.1"/>
    </source>
</evidence>
<dbReference type="OrthoDB" id="9100377at2"/>
<sequence>MNNPIYDTLSPQDALELEQVARLIYESRENRRRVLAAAGAEDEQALLSRITDGSVDEHPAYEHYLAARILADTHEAARTMVGARLAEVNRR</sequence>
<comment type="caution">
    <text evidence="1">The sequence shown here is derived from an EMBL/GenBank/DDBJ whole genome shotgun (WGS) entry which is preliminary data.</text>
</comment>
<organism evidence="1 2">
    <name type="scientific">Thauera phenolivorans</name>
    <dbReference type="NCBI Taxonomy" id="1792543"/>
    <lineage>
        <taxon>Bacteria</taxon>
        <taxon>Pseudomonadati</taxon>
        <taxon>Pseudomonadota</taxon>
        <taxon>Betaproteobacteria</taxon>
        <taxon>Rhodocyclales</taxon>
        <taxon>Zoogloeaceae</taxon>
        <taxon>Thauera</taxon>
    </lineage>
</organism>
<dbReference type="EMBL" id="JAAYYV010000229">
    <property type="protein sequence ID" value="NLF54490.1"/>
    <property type="molecule type" value="Genomic_DNA"/>
</dbReference>
<dbReference type="AlphaFoldDB" id="A0A7X7R7T5"/>
<gene>
    <name evidence="1" type="ORF">GX576_08880</name>
</gene>
<reference evidence="1 2" key="1">
    <citation type="journal article" date="2020" name="Biotechnol. Biofuels">
        <title>New insights from the biogas microbiome by comprehensive genome-resolved metagenomics of nearly 1600 species originating from multiple anaerobic digesters.</title>
        <authorList>
            <person name="Campanaro S."/>
            <person name="Treu L."/>
            <person name="Rodriguez-R L.M."/>
            <person name="Kovalovszki A."/>
            <person name="Ziels R.M."/>
            <person name="Maus I."/>
            <person name="Zhu X."/>
            <person name="Kougias P.G."/>
            <person name="Basile A."/>
            <person name="Luo G."/>
            <person name="Schluter A."/>
            <person name="Konstantinidis K.T."/>
            <person name="Angelidaki I."/>
        </authorList>
    </citation>
    <scope>NUCLEOTIDE SEQUENCE [LARGE SCALE GENOMIC DNA]</scope>
    <source>
        <strain evidence="1">AS06rmzACSIP_256</strain>
    </source>
</reference>
<evidence type="ECO:0000313" key="2">
    <source>
        <dbReference type="Proteomes" id="UP000536534"/>
    </source>
</evidence>
<proteinExistence type="predicted"/>
<dbReference type="Proteomes" id="UP000536534">
    <property type="component" value="Unassembled WGS sequence"/>
</dbReference>
<dbReference type="RefSeq" id="WP_068808760.1">
    <property type="nucleotide sequence ID" value="NZ_MBFM01000004.1"/>
</dbReference>